<dbReference type="Pfam" id="PF07598">
    <property type="entry name" value="DUF1561"/>
    <property type="match status" value="1"/>
</dbReference>
<comment type="caution">
    <text evidence="1">The sequence shown here is derived from an EMBL/GenBank/DDBJ whole genome shotgun (WGS) entry which is preliminary data.</text>
</comment>
<reference evidence="1 2" key="1">
    <citation type="submission" date="2013-05" db="EMBL/GenBank/DDBJ databases">
        <authorList>
            <person name="Harkins D.M."/>
            <person name="Durkin A.S."/>
            <person name="Brinkac L.M."/>
            <person name="Haft D.H."/>
            <person name="Selengut J.D."/>
            <person name="Sanka R."/>
            <person name="DePew J."/>
            <person name="Purushe J."/>
            <person name="Hartskeerl R.A."/>
            <person name="Ahmed A."/>
            <person name="van der Linden H."/>
            <person name="Goris M.G.A."/>
            <person name="Vinetz J.M."/>
            <person name="Sutton G.G."/>
            <person name="Nierman W.C."/>
            <person name="Fouts D.E."/>
        </authorList>
    </citation>
    <scope>NUCLEOTIDE SEQUENCE [LARGE SCALE GENOMIC DNA]</scope>
    <source>
        <strain evidence="1 2">CZ214</strain>
    </source>
</reference>
<evidence type="ECO:0000313" key="1">
    <source>
        <dbReference type="EMBL" id="EQA71583.1"/>
    </source>
</evidence>
<evidence type="ECO:0008006" key="3">
    <source>
        <dbReference type="Google" id="ProtNLM"/>
    </source>
</evidence>
<sequence length="171" mass="19648">MRNWKKMLIVVLLVSIGVGFEYGINPTPVDASSKSDYSIVQKPTDPPKDKPIQVVTGDNKKYCYTPAFSGKGYILLTTCGEGGFNARYDVFQRISYKINDTWLCITAPETVIHAEENWDYITLTPCTINDPYQRWIVKDNAFWTAKSNYRLKHYKWYGYISEIPVITTIIP</sequence>
<dbReference type="SUPFAM" id="SSF50370">
    <property type="entry name" value="Ricin B-like lectins"/>
    <property type="match status" value="1"/>
</dbReference>
<dbReference type="InterPro" id="IPR035992">
    <property type="entry name" value="Ricin_B-like_lectins"/>
</dbReference>
<organism evidence="1 2">
    <name type="scientific">Leptospira noguchii serovar Panama str. CZ214</name>
    <dbReference type="NCBI Taxonomy" id="1001595"/>
    <lineage>
        <taxon>Bacteria</taxon>
        <taxon>Pseudomonadati</taxon>
        <taxon>Spirochaetota</taxon>
        <taxon>Spirochaetia</taxon>
        <taxon>Leptospirales</taxon>
        <taxon>Leptospiraceae</taxon>
        <taxon>Leptospira</taxon>
    </lineage>
</organism>
<name>T0FEE9_9LEPT</name>
<dbReference type="EMBL" id="AKWY02000021">
    <property type="protein sequence ID" value="EQA71583.1"/>
    <property type="molecule type" value="Genomic_DNA"/>
</dbReference>
<dbReference type="AlphaFoldDB" id="T0FEE9"/>
<evidence type="ECO:0000313" key="2">
    <source>
        <dbReference type="Proteomes" id="UP000015442"/>
    </source>
</evidence>
<proteinExistence type="predicted"/>
<dbReference type="InterPro" id="IPR011455">
    <property type="entry name" value="DUF1561"/>
</dbReference>
<accession>T0FEE9</accession>
<gene>
    <name evidence="1" type="ORF">LEP1GSC059_3019</name>
</gene>
<protein>
    <recommendedName>
        <fullName evidence="3">PF07598 family protein</fullName>
    </recommendedName>
</protein>
<dbReference type="Proteomes" id="UP000015442">
    <property type="component" value="Unassembled WGS sequence"/>
</dbReference>